<accession>A0ABY1X890</accession>
<organism evidence="3 4">
    <name type="scientific">Rhizobium ruizarguesonis</name>
    <dbReference type="NCBI Taxonomy" id="2081791"/>
    <lineage>
        <taxon>Bacteria</taxon>
        <taxon>Pseudomonadati</taxon>
        <taxon>Pseudomonadota</taxon>
        <taxon>Alphaproteobacteria</taxon>
        <taxon>Hyphomicrobiales</taxon>
        <taxon>Rhizobiaceae</taxon>
        <taxon>Rhizobium/Agrobacterium group</taxon>
        <taxon>Rhizobium</taxon>
    </lineage>
</organism>
<evidence type="ECO:0000256" key="1">
    <source>
        <dbReference type="SAM" id="MobiDB-lite"/>
    </source>
</evidence>
<name>A0ABY1X890_9HYPH</name>
<evidence type="ECO:0000313" key="3">
    <source>
        <dbReference type="EMBL" id="TAX81440.1"/>
    </source>
</evidence>
<feature type="domain" description="Integrase catalytic" evidence="2">
    <location>
        <begin position="301"/>
        <end position="512"/>
    </location>
</feature>
<evidence type="ECO:0000259" key="2">
    <source>
        <dbReference type="PROSITE" id="PS50994"/>
    </source>
</evidence>
<reference evidence="3 4" key="1">
    <citation type="submission" date="2019-02" db="EMBL/GenBank/DDBJ databases">
        <title>The genomic architecture of introgression among sibling species of bacteria.</title>
        <authorList>
            <person name="Cavassim M.I.A."/>
            <person name="Moeskjaer S."/>
            <person name="Moslemi C."/>
            <person name="Fields B."/>
            <person name="Bachmann A."/>
            <person name="Vilhjalmsson B."/>
            <person name="Schierup M.H."/>
            <person name="Young J.P.W."/>
            <person name="Andersen S.U."/>
        </authorList>
    </citation>
    <scope>NUCLEOTIDE SEQUENCE [LARGE SCALE GENOMIC DNA]</scope>
    <source>
        <strain evidence="3 4">SM141A</strain>
    </source>
</reference>
<dbReference type="RefSeq" id="WP_130762944.1">
    <property type="nucleotide sequence ID" value="NZ_SIOX01000001.1"/>
</dbReference>
<sequence length="754" mass="85187">MTIDAKHFEFLLQGAKRLLTKAEMNLPETPADHFDSQAHDIVPGDEFLIYSEDHSVYGVYVAQNWVSGSPHTPRQISLIDPRYNSLSTLSSWQISYLLMKGRLRPRALQHRDHDKIALPGSSLSLTAHQVKKAHRVLEYVDHYQHLCVTENYGRPSLELVHRARKEVGERRAEKPLGKTAIYEALAKLAANRNMDRLVAVAPLRNQGNQTQRFSSRMEEVLLSAVRDAWADPRGTWKTVKSRVGDLCSTAEYIDLVEEAASLSKSTYQRRFANVDQYSQAYLRYGEEYANRISAQHVRLARPDHPLDVVDVDHTSLNVTVFDDLVPVAFGRPDIIVFRDRHSGAVVGFHIGFEAPSFSSFIAGLKHTIYPKDPRCLPVGASWPWYGVPVRLGVDHASHFVGDSMANAQRELGFQVIEYRPGRPWEKGAMEHLFAVLGMQIVDRLPGSTTHSPDERKKFEAEAQKAKPVLSISELRDWLTYYFAEIYNREPHIGLGALITLPGKPCDVWKAGIGNAPMRPLIDPDVFTRLVGYHEEVSIQSDGIRLDYLHYQSAELVALRSHPKHKAGTRKHRSTKYTATRNPNDLSRIWVRDPYRNVMIDVPVAEIEKGYTKGLTLFQHRKIIEHHNKTSKDAVDVTKLIEARRQLERDLAAIHTKRKKHGTATALARFFASQAAKFRQTRIIEVSPDGTVNTRMNYAKPLTLTLEHEASAQTVNVPQTTTAPEADPPTSHSINAPAAATDIETLKARHTDWED</sequence>
<comment type="caution">
    <text evidence="3">The sequence shown here is derived from an EMBL/GenBank/DDBJ whole genome shotgun (WGS) entry which is preliminary data.</text>
</comment>
<dbReference type="EMBL" id="SIOX01000001">
    <property type="protein sequence ID" value="TAX81440.1"/>
    <property type="molecule type" value="Genomic_DNA"/>
</dbReference>
<keyword evidence="4" id="KW-1185">Reference proteome</keyword>
<dbReference type="SUPFAM" id="SSF53098">
    <property type="entry name" value="Ribonuclease H-like"/>
    <property type="match status" value="1"/>
</dbReference>
<feature type="region of interest" description="Disordered" evidence="1">
    <location>
        <begin position="719"/>
        <end position="741"/>
    </location>
</feature>
<proteinExistence type="predicted"/>
<evidence type="ECO:0000313" key="4">
    <source>
        <dbReference type="Proteomes" id="UP000291659"/>
    </source>
</evidence>
<dbReference type="Pfam" id="PF09299">
    <property type="entry name" value="Mu-transpos_C"/>
    <property type="match status" value="1"/>
</dbReference>
<dbReference type="PROSITE" id="PS50994">
    <property type="entry name" value="INTEGRASE"/>
    <property type="match status" value="1"/>
</dbReference>
<protein>
    <recommendedName>
        <fullName evidence="2">Integrase catalytic domain-containing protein</fullName>
    </recommendedName>
</protein>
<dbReference type="InterPro" id="IPR015378">
    <property type="entry name" value="Transposase-like_Mu_C"/>
</dbReference>
<gene>
    <name evidence="3" type="ORF">ELH98_10425</name>
</gene>
<dbReference type="Proteomes" id="UP000291659">
    <property type="component" value="Unassembled WGS sequence"/>
</dbReference>
<dbReference type="InterPro" id="IPR036397">
    <property type="entry name" value="RNaseH_sf"/>
</dbReference>
<dbReference type="Gene3D" id="3.30.420.10">
    <property type="entry name" value="Ribonuclease H-like superfamily/Ribonuclease H"/>
    <property type="match status" value="1"/>
</dbReference>
<dbReference type="InterPro" id="IPR001584">
    <property type="entry name" value="Integrase_cat-core"/>
</dbReference>
<dbReference type="InterPro" id="IPR012337">
    <property type="entry name" value="RNaseH-like_sf"/>
</dbReference>